<gene>
    <name evidence="2" type="ORF">RFI_27305</name>
</gene>
<organism evidence="2 3">
    <name type="scientific">Reticulomyxa filosa</name>
    <dbReference type="NCBI Taxonomy" id="46433"/>
    <lineage>
        <taxon>Eukaryota</taxon>
        <taxon>Sar</taxon>
        <taxon>Rhizaria</taxon>
        <taxon>Retaria</taxon>
        <taxon>Foraminifera</taxon>
        <taxon>Monothalamids</taxon>
        <taxon>Reticulomyxidae</taxon>
        <taxon>Reticulomyxa</taxon>
    </lineage>
</organism>
<dbReference type="AlphaFoldDB" id="X6M7W4"/>
<proteinExistence type="predicted"/>
<evidence type="ECO:0000256" key="1">
    <source>
        <dbReference type="SAM" id="MobiDB-lite"/>
    </source>
</evidence>
<comment type="caution">
    <text evidence="2">The sequence shown here is derived from an EMBL/GenBank/DDBJ whole genome shotgun (WGS) entry which is preliminary data.</text>
</comment>
<evidence type="ECO:0000313" key="2">
    <source>
        <dbReference type="EMBL" id="ETO10073.1"/>
    </source>
</evidence>
<accession>X6M7W4</accession>
<name>X6M7W4_RETFI</name>
<protein>
    <submittedName>
        <fullName evidence="2">Uncharacterized protein</fullName>
    </submittedName>
</protein>
<sequence length="235" mass="25521">MSDNVERNRSLRYMNHLPKIFDKLTESEEEVKEAALIDNGSQRKLLAQPMGHYPNNTDTSATTTITTATGAATNTTAIATTTTTTTTTATNPTITNINTNTTNHKTNATINVANATTNCNNKNNSFFISSSNDHENSARLNLFADIASTAFAGHVVENSDTNFSCDDTDANMSHGNSIRSIQTTSEVLNDRNMLFQFDTSTLSESKLKQDHCAHAAGHGPPSLNHRPPQVARNFV</sequence>
<evidence type="ECO:0000313" key="3">
    <source>
        <dbReference type="Proteomes" id="UP000023152"/>
    </source>
</evidence>
<dbReference type="EMBL" id="ASPP01023680">
    <property type="protein sequence ID" value="ETO10073.1"/>
    <property type="molecule type" value="Genomic_DNA"/>
</dbReference>
<reference evidence="2 3" key="1">
    <citation type="journal article" date="2013" name="Curr. Biol.">
        <title>The Genome of the Foraminiferan Reticulomyxa filosa.</title>
        <authorList>
            <person name="Glockner G."/>
            <person name="Hulsmann N."/>
            <person name="Schleicher M."/>
            <person name="Noegel A.A."/>
            <person name="Eichinger L."/>
            <person name="Gallinger C."/>
            <person name="Pawlowski J."/>
            <person name="Sierra R."/>
            <person name="Euteneuer U."/>
            <person name="Pillet L."/>
            <person name="Moustafa A."/>
            <person name="Platzer M."/>
            <person name="Groth M."/>
            <person name="Szafranski K."/>
            <person name="Schliwa M."/>
        </authorList>
    </citation>
    <scope>NUCLEOTIDE SEQUENCE [LARGE SCALE GENOMIC DNA]</scope>
</reference>
<keyword evidence="3" id="KW-1185">Reference proteome</keyword>
<dbReference type="Proteomes" id="UP000023152">
    <property type="component" value="Unassembled WGS sequence"/>
</dbReference>
<feature type="region of interest" description="Disordered" evidence="1">
    <location>
        <begin position="212"/>
        <end position="235"/>
    </location>
</feature>